<dbReference type="InterPro" id="IPR002347">
    <property type="entry name" value="SDR_fam"/>
</dbReference>
<dbReference type="PRINTS" id="PR00080">
    <property type="entry name" value="SDRFAMILY"/>
</dbReference>
<dbReference type="Gene3D" id="3.40.50.720">
    <property type="entry name" value="NAD(P)-binding Rossmann-like Domain"/>
    <property type="match status" value="1"/>
</dbReference>
<dbReference type="InterPro" id="IPR045313">
    <property type="entry name" value="CBR1-like"/>
</dbReference>
<dbReference type="RefSeq" id="WP_090363795.1">
    <property type="nucleotide sequence ID" value="NZ_FNEM01000004.1"/>
</dbReference>
<dbReference type="PRINTS" id="PR00081">
    <property type="entry name" value="GDHRDH"/>
</dbReference>
<keyword evidence="6" id="KW-1185">Reference proteome</keyword>
<keyword evidence="3" id="KW-0560">Oxidoreductase</keyword>
<keyword evidence="2" id="KW-0521">NADP</keyword>
<dbReference type="AlphaFoldDB" id="A0A1G8PX06"/>
<dbReference type="OrthoDB" id="5786478at2"/>
<evidence type="ECO:0000313" key="5">
    <source>
        <dbReference type="EMBL" id="SDI96987.1"/>
    </source>
</evidence>
<dbReference type="EMBL" id="FNEM01000004">
    <property type="protein sequence ID" value="SDI96987.1"/>
    <property type="molecule type" value="Genomic_DNA"/>
</dbReference>
<dbReference type="PANTHER" id="PTHR42879:SF2">
    <property type="entry name" value="3-OXOACYL-[ACYL-CARRIER-PROTEIN] REDUCTASE FABG"/>
    <property type="match status" value="1"/>
</dbReference>
<evidence type="ECO:0000256" key="4">
    <source>
        <dbReference type="RuleBase" id="RU000363"/>
    </source>
</evidence>
<comment type="similarity">
    <text evidence="1 4">Belongs to the short-chain dehydrogenases/reductases (SDR) family.</text>
</comment>
<dbReference type="InterPro" id="IPR050259">
    <property type="entry name" value="SDR"/>
</dbReference>
<gene>
    <name evidence="5" type="ORF">SAMN04488540_104112</name>
</gene>
<accession>A0A1G8PX06</accession>
<evidence type="ECO:0000256" key="2">
    <source>
        <dbReference type="ARBA" id="ARBA00022857"/>
    </source>
</evidence>
<reference evidence="6" key="1">
    <citation type="submission" date="2016-10" db="EMBL/GenBank/DDBJ databases">
        <authorList>
            <person name="Varghese N."/>
            <person name="Submissions S."/>
        </authorList>
    </citation>
    <scope>NUCLEOTIDE SEQUENCE [LARGE SCALE GENOMIC DNA]</scope>
    <source>
        <strain evidence="6">DSM 23317</strain>
    </source>
</reference>
<dbReference type="Proteomes" id="UP000199527">
    <property type="component" value="Unassembled WGS sequence"/>
</dbReference>
<dbReference type="Pfam" id="PF00106">
    <property type="entry name" value="adh_short"/>
    <property type="match status" value="1"/>
</dbReference>
<evidence type="ECO:0000313" key="6">
    <source>
        <dbReference type="Proteomes" id="UP000199527"/>
    </source>
</evidence>
<evidence type="ECO:0000256" key="1">
    <source>
        <dbReference type="ARBA" id="ARBA00006484"/>
    </source>
</evidence>
<dbReference type="InterPro" id="IPR036291">
    <property type="entry name" value="NAD(P)-bd_dom_sf"/>
</dbReference>
<dbReference type="GO" id="GO:0016616">
    <property type="term" value="F:oxidoreductase activity, acting on the CH-OH group of donors, NAD or NADP as acceptor"/>
    <property type="evidence" value="ECO:0007669"/>
    <property type="project" value="InterPro"/>
</dbReference>
<organism evidence="5 6">
    <name type="scientific">Ferrimonas sediminum</name>
    <dbReference type="NCBI Taxonomy" id="718193"/>
    <lineage>
        <taxon>Bacteria</taxon>
        <taxon>Pseudomonadati</taxon>
        <taxon>Pseudomonadota</taxon>
        <taxon>Gammaproteobacteria</taxon>
        <taxon>Alteromonadales</taxon>
        <taxon>Ferrimonadaceae</taxon>
        <taxon>Ferrimonas</taxon>
    </lineage>
</organism>
<name>A0A1G8PX06_9GAMM</name>
<proteinExistence type="inferred from homology"/>
<dbReference type="PANTHER" id="PTHR42879">
    <property type="entry name" value="3-OXOACYL-(ACYL-CARRIER-PROTEIN) REDUCTASE"/>
    <property type="match status" value="1"/>
</dbReference>
<dbReference type="SUPFAM" id="SSF51735">
    <property type="entry name" value="NAD(P)-binding Rossmann-fold domains"/>
    <property type="match status" value="1"/>
</dbReference>
<protein>
    <submittedName>
        <fullName evidence="5">NAD(P)-dependent dehydrogenase, short-chain alcohol dehydrogenase family</fullName>
    </submittedName>
</protein>
<dbReference type="CDD" id="cd05324">
    <property type="entry name" value="carb_red_PTCR-like_SDR_c"/>
    <property type="match status" value="1"/>
</dbReference>
<evidence type="ECO:0000256" key="3">
    <source>
        <dbReference type="ARBA" id="ARBA00023002"/>
    </source>
</evidence>
<sequence length="230" mass="24569">MIAVVTGSNRGLGWHVAHQLAGQEYHVVACARRHEDAMAVAASIRQQGGEASPFALDVTHPEQIQELAAWLTELFGGVEVLVNNAGVLLDQGLPLSAISLSQWQRTLDTNLTGAMLMCQMILPLMRASHYGRIVNVSSGYGSLAEMGEHQAAYRVSKAGLNALTRVLAAETADDGIKVNAVCPGWARTDMGGPQASREPADSARWITWAATLDDHGPSGAFLRDGQPIEF</sequence>